<dbReference type="SMART" id="SM00356">
    <property type="entry name" value="ZnF_C3H1"/>
    <property type="match status" value="2"/>
</dbReference>
<dbReference type="Pfam" id="PF22628">
    <property type="entry name" value="zf-CCCH_10"/>
    <property type="match status" value="2"/>
</dbReference>
<dbReference type="Gene3D" id="3.30.1370.210">
    <property type="match status" value="2"/>
</dbReference>
<comment type="similarity">
    <text evidence="5">Belongs to the muscleblind family.</text>
</comment>
<evidence type="ECO:0000313" key="9">
    <source>
        <dbReference type="Proteomes" id="UP001217089"/>
    </source>
</evidence>
<keyword evidence="1 6" id="KW-0479">Metal-binding</keyword>
<evidence type="ECO:0000256" key="3">
    <source>
        <dbReference type="ARBA" id="ARBA00022771"/>
    </source>
</evidence>
<accession>A0ABQ9EZR0</accession>
<feature type="domain" description="C3H1-type" evidence="7">
    <location>
        <begin position="162"/>
        <end position="188"/>
    </location>
</feature>
<keyword evidence="2" id="KW-0677">Repeat</keyword>
<dbReference type="PANTHER" id="PTHR12675">
    <property type="entry name" value="MUSCLEBLIND-LIKE PROTEIN"/>
    <property type="match status" value="1"/>
</dbReference>
<gene>
    <name evidence="8" type="ORF">KUTeg_012520</name>
</gene>
<keyword evidence="9" id="KW-1185">Reference proteome</keyword>
<evidence type="ECO:0000313" key="8">
    <source>
        <dbReference type="EMBL" id="KAJ8310655.1"/>
    </source>
</evidence>
<reference evidence="8 9" key="1">
    <citation type="submission" date="2022-12" db="EMBL/GenBank/DDBJ databases">
        <title>Chromosome-level genome of Tegillarca granosa.</title>
        <authorList>
            <person name="Kim J."/>
        </authorList>
    </citation>
    <scope>NUCLEOTIDE SEQUENCE [LARGE SCALE GENOMIC DNA]</scope>
    <source>
        <strain evidence="8">Teg-2019</strain>
        <tissue evidence="8">Adductor muscle</tissue>
    </source>
</reference>
<proteinExistence type="inferred from homology"/>
<evidence type="ECO:0000256" key="6">
    <source>
        <dbReference type="PROSITE-ProRule" id="PRU00723"/>
    </source>
</evidence>
<evidence type="ECO:0000256" key="1">
    <source>
        <dbReference type="ARBA" id="ARBA00022723"/>
    </source>
</evidence>
<organism evidence="8 9">
    <name type="scientific">Tegillarca granosa</name>
    <name type="common">Malaysian cockle</name>
    <name type="synonym">Anadara granosa</name>
    <dbReference type="NCBI Taxonomy" id="220873"/>
    <lineage>
        <taxon>Eukaryota</taxon>
        <taxon>Metazoa</taxon>
        <taxon>Spiralia</taxon>
        <taxon>Lophotrochozoa</taxon>
        <taxon>Mollusca</taxon>
        <taxon>Bivalvia</taxon>
        <taxon>Autobranchia</taxon>
        <taxon>Pteriomorphia</taxon>
        <taxon>Arcoida</taxon>
        <taxon>Arcoidea</taxon>
        <taxon>Arcidae</taxon>
        <taxon>Tegillarca</taxon>
    </lineage>
</organism>
<feature type="domain" description="C3H1-type" evidence="7">
    <location>
        <begin position="1"/>
        <end position="20"/>
    </location>
</feature>
<protein>
    <recommendedName>
        <fullName evidence="7">C3H1-type domain-containing protein</fullName>
    </recommendedName>
</protein>
<dbReference type="EMBL" id="JARBDR010000640">
    <property type="protein sequence ID" value="KAJ8310655.1"/>
    <property type="molecule type" value="Genomic_DNA"/>
</dbReference>
<feature type="zinc finger region" description="C3H1-type" evidence="6">
    <location>
        <begin position="162"/>
        <end position="188"/>
    </location>
</feature>
<dbReference type="Pfam" id="PF14608">
    <property type="entry name" value="zf-CCCH_2"/>
    <property type="match status" value="1"/>
</dbReference>
<feature type="zinc finger region" description="C3H1-type" evidence="6">
    <location>
        <begin position="1"/>
        <end position="20"/>
    </location>
</feature>
<name>A0ABQ9EZR0_TEGGR</name>
<comment type="caution">
    <text evidence="8">The sequence shown here is derived from an EMBL/GenBank/DDBJ whole genome shotgun (WGS) entry which is preliminary data.</text>
</comment>
<dbReference type="PANTHER" id="PTHR12675:SF12">
    <property type="entry name" value="PROTEIN MUSCLEBLIND"/>
    <property type="match status" value="1"/>
</dbReference>
<feature type="zinc finger region" description="C3H1-type" evidence="6">
    <location>
        <begin position="126"/>
        <end position="154"/>
    </location>
</feature>
<evidence type="ECO:0000256" key="5">
    <source>
        <dbReference type="ARBA" id="ARBA00038226"/>
    </source>
</evidence>
<dbReference type="InterPro" id="IPR000571">
    <property type="entry name" value="Znf_CCCH"/>
</dbReference>
<dbReference type="InterPro" id="IPR054429">
    <property type="entry name" value="Znf-CCCH_Muscleblind-like"/>
</dbReference>
<evidence type="ECO:0000256" key="4">
    <source>
        <dbReference type="ARBA" id="ARBA00022833"/>
    </source>
</evidence>
<dbReference type="PROSITE" id="PS50103">
    <property type="entry name" value="ZF_C3H1"/>
    <property type="match status" value="3"/>
</dbReference>
<keyword evidence="4 6" id="KW-0862">Zinc</keyword>
<dbReference type="Proteomes" id="UP001217089">
    <property type="component" value="Unassembled WGS sequence"/>
</dbReference>
<keyword evidence="3 6" id="KW-0863">Zinc-finger</keyword>
<feature type="domain" description="C3H1-type" evidence="7">
    <location>
        <begin position="126"/>
        <end position="154"/>
    </location>
</feature>
<evidence type="ECO:0000256" key="2">
    <source>
        <dbReference type="ARBA" id="ARBA00022737"/>
    </source>
</evidence>
<evidence type="ECO:0000259" key="7">
    <source>
        <dbReference type="PROSITE" id="PS50103"/>
    </source>
</evidence>
<sequence>MEEGKCQRKDPPCKYLHPPQHLREQLLQNGRNNLILKNLQMQAQAAALQPQMVPAGLISPIPHPYLAGSVPTSAVPGYSPYISTAMPTIAVQSGTGGDCSVVTQQIPGVISATIPSVTSQQKVARADRLEVCREFQRGTCTRQPSECRYAHPPDTVTVDTSENQVTVCMDYVKGKCTRDSCKYFHPPPHLQAQIKAAQQRANTNSVAAQALKTVAAFFTHINTKWLFCSHF</sequence>